<dbReference type="AlphaFoldDB" id="A0AAD7P052"/>
<feature type="region of interest" description="Disordered" evidence="5">
    <location>
        <begin position="1"/>
        <end position="28"/>
    </location>
</feature>
<dbReference type="GO" id="GO:0006351">
    <property type="term" value="P:DNA-templated transcription"/>
    <property type="evidence" value="ECO:0007669"/>
    <property type="project" value="InterPro"/>
</dbReference>
<organism evidence="7 8">
    <name type="scientific">Mycena maculata</name>
    <dbReference type="NCBI Taxonomy" id="230809"/>
    <lineage>
        <taxon>Eukaryota</taxon>
        <taxon>Fungi</taxon>
        <taxon>Dikarya</taxon>
        <taxon>Basidiomycota</taxon>
        <taxon>Agaricomycotina</taxon>
        <taxon>Agaricomycetes</taxon>
        <taxon>Agaricomycetidae</taxon>
        <taxon>Agaricales</taxon>
        <taxon>Marasmiineae</taxon>
        <taxon>Mycenaceae</taxon>
        <taxon>Mycena</taxon>
    </lineage>
</organism>
<proteinExistence type="predicted"/>
<dbReference type="GO" id="GO:0008270">
    <property type="term" value="F:zinc ion binding"/>
    <property type="evidence" value="ECO:0007669"/>
    <property type="project" value="InterPro"/>
</dbReference>
<dbReference type="CDD" id="cd12148">
    <property type="entry name" value="fungal_TF_MHR"/>
    <property type="match status" value="1"/>
</dbReference>
<evidence type="ECO:0000313" key="7">
    <source>
        <dbReference type="EMBL" id="KAJ7782330.1"/>
    </source>
</evidence>
<keyword evidence="4" id="KW-0539">Nucleus</keyword>
<comment type="subcellular location">
    <subcellularLocation>
        <location evidence="1">Nucleus</location>
    </subcellularLocation>
</comment>
<dbReference type="InterPro" id="IPR007219">
    <property type="entry name" value="XnlR_reg_dom"/>
</dbReference>
<dbReference type="GO" id="GO:0003677">
    <property type="term" value="F:DNA binding"/>
    <property type="evidence" value="ECO:0007669"/>
    <property type="project" value="UniProtKB-KW"/>
</dbReference>
<evidence type="ECO:0000256" key="4">
    <source>
        <dbReference type="ARBA" id="ARBA00023242"/>
    </source>
</evidence>
<sequence length="778" mass="86946">MSSEDPEEHSPPTASHSQIFQRRTRRPHRRCERATEFGSANPLTFHVGDGLTTPNGNAASQCSQCLEFGVQCTYLDPTRNRGPKVKLVEELRQQIAALEAKLRSLSVCSLCAQPLQSQQDKPSPPLDSPAAGMVSTGPYDIYDIPKGGSNAANEEDREVDELVENLRQISIVGTTGKFFGLSSSYALLTSAIAEKVKYMGPPIVLTQSRRQVYWELLPWEKELYEQQPHYVYPATDLIDSLVELYFTNVHPILPVLHRPSFEKSVAEGLYLKNQKFGVTLLAVLAVASRYSDDPRVYVDGETSLSSGWKFIAQVEIARRSLQPTIDEVQFCFLMTVFSLGTSAPQVAWLYLGLGIRWIQQRGEYHRGPDGHDFEDELWNRAFWSFYALDRIVCSFVGRPPALRMDYDVEPLLEVDDEYWEQGFTQPLGVPSLLSYFICFIRLCEVNISTSEIEHSAKCTRKILGDTQYRVYASQKLRTRMGWTDADWEQHTVAELDSAMNDFFDSIPSHLRRDPNGRGVFLDQSTTLYTMYYYIQIIIHRPYIHKQSPVAAPHLSICTRAARSALDVAKMSMDKLERLPSPWLLARRNFVFASAVILLLNIFGSKRAGLAMDPSKDLAQVGTAMEILKFAELRSHRAGRLWDLINELQSLDRPAPRNEGNHSTGGSPGSGTVVSPPGTLGTALPHPVEGSAILSGATVDQVNGQHGQSFEPGMSIEQLLAETEPSWDHPSAGASNGLVLDDDVMSMWMTVPTDLMNINQWDTYMESVNGADADWSAAH</sequence>
<reference evidence="7" key="1">
    <citation type="submission" date="2023-03" db="EMBL/GenBank/DDBJ databases">
        <title>Massive genome expansion in bonnet fungi (Mycena s.s.) driven by repeated elements and novel gene families across ecological guilds.</title>
        <authorList>
            <consortium name="Lawrence Berkeley National Laboratory"/>
            <person name="Harder C.B."/>
            <person name="Miyauchi S."/>
            <person name="Viragh M."/>
            <person name="Kuo A."/>
            <person name="Thoen E."/>
            <person name="Andreopoulos B."/>
            <person name="Lu D."/>
            <person name="Skrede I."/>
            <person name="Drula E."/>
            <person name="Henrissat B."/>
            <person name="Morin E."/>
            <person name="Kohler A."/>
            <person name="Barry K."/>
            <person name="LaButti K."/>
            <person name="Morin E."/>
            <person name="Salamov A."/>
            <person name="Lipzen A."/>
            <person name="Mereny Z."/>
            <person name="Hegedus B."/>
            <person name="Baldrian P."/>
            <person name="Stursova M."/>
            <person name="Weitz H."/>
            <person name="Taylor A."/>
            <person name="Grigoriev I.V."/>
            <person name="Nagy L.G."/>
            <person name="Martin F."/>
            <person name="Kauserud H."/>
        </authorList>
    </citation>
    <scope>NUCLEOTIDE SEQUENCE</scope>
    <source>
        <strain evidence="7">CBHHK188m</strain>
    </source>
</reference>
<accession>A0AAD7P052</accession>
<feature type="compositionally biased region" description="Low complexity" evidence="5">
    <location>
        <begin position="669"/>
        <end position="678"/>
    </location>
</feature>
<dbReference type="PANTHER" id="PTHR46910">
    <property type="entry name" value="TRANSCRIPTION FACTOR PDR1"/>
    <property type="match status" value="1"/>
</dbReference>
<dbReference type="Gene3D" id="4.10.240.10">
    <property type="entry name" value="Zn(2)-C6 fungal-type DNA-binding domain"/>
    <property type="match status" value="1"/>
</dbReference>
<gene>
    <name evidence="7" type="ORF">DFH07DRAFT_935485</name>
</gene>
<feature type="compositionally biased region" description="Polar residues" evidence="5">
    <location>
        <begin position="12"/>
        <end position="21"/>
    </location>
</feature>
<dbReference type="InterPro" id="IPR036864">
    <property type="entry name" value="Zn2-C6_fun-type_DNA-bd_sf"/>
</dbReference>
<evidence type="ECO:0000256" key="1">
    <source>
        <dbReference type="ARBA" id="ARBA00004123"/>
    </source>
</evidence>
<dbReference type="Proteomes" id="UP001215280">
    <property type="component" value="Unassembled WGS sequence"/>
</dbReference>
<evidence type="ECO:0000313" key="8">
    <source>
        <dbReference type="Proteomes" id="UP001215280"/>
    </source>
</evidence>
<dbReference type="GO" id="GO:0005634">
    <property type="term" value="C:nucleus"/>
    <property type="evidence" value="ECO:0007669"/>
    <property type="project" value="UniProtKB-SubCell"/>
</dbReference>
<comment type="caution">
    <text evidence="7">The sequence shown here is derived from an EMBL/GenBank/DDBJ whole genome shotgun (WGS) entry which is preliminary data.</text>
</comment>
<evidence type="ECO:0000256" key="2">
    <source>
        <dbReference type="ARBA" id="ARBA00022723"/>
    </source>
</evidence>
<evidence type="ECO:0000256" key="5">
    <source>
        <dbReference type="SAM" id="MobiDB-lite"/>
    </source>
</evidence>
<dbReference type="InterPro" id="IPR050987">
    <property type="entry name" value="AtrR-like"/>
</dbReference>
<feature type="region of interest" description="Disordered" evidence="5">
    <location>
        <begin position="652"/>
        <end position="686"/>
    </location>
</feature>
<feature type="domain" description="Xylanolytic transcriptional activator regulatory" evidence="6">
    <location>
        <begin position="347"/>
        <end position="417"/>
    </location>
</feature>
<keyword evidence="8" id="KW-1185">Reference proteome</keyword>
<evidence type="ECO:0000259" key="6">
    <source>
        <dbReference type="SMART" id="SM00906"/>
    </source>
</evidence>
<dbReference type="PANTHER" id="PTHR46910:SF3">
    <property type="entry name" value="HALOTOLERANCE PROTEIN 9-RELATED"/>
    <property type="match status" value="1"/>
</dbReference>
<dbReference type="GO" id="GO:0000981">
    <property type="term" value="F:DNA-binding transcription factor activity, RNA polymerase II-specific"/>
    <property type="evidence" value="ECO:0007669"/>
    <property type="project" value="InterPro"/>
</dbReference>
<dbReference type="Pfam" id="PF04082">
    <property type="entry name" value="Fungal_trans"/>
    <property type="match status" value="1"/>
</dbReference>
<dbReference type="SMART" id="SM00906">
    <property type="entry name" value="Fungal_trans"/>
    <property type="match status" value="1"/>
</dbReference>
<keyword evidence="3" id="KW-0238">DNA-binding</keyword>
<dbReference type="EMBL" id="JARJLG010000003">
    <property type="protein sequence ID" value="KAJ7782330.1"/>
    <property type="molecule type" value="Genomic_DNA"/>
</dbReference>
<name>A0AAD7P052_9AGAR</name>
<keyword evidence="2" id="KW-0479">Metal-binding</keyword>
<protein>
    <submittedName>
        <fullName evidence="7">Fungal-specific transcription factor domain-containing protein</fullName>
    </submittedName>
</protein>
<evidence type="ECO:0000256" key="3">
    <source>
        <dbReference type="ARBA" id="ARBA00023125"/>
    </source>
</evidence>